<dbReference type="AlphaFoldDB" id="A0A117M012"/>
<gene>
    <name evidence="2" type="ORF">XD93_0688</name>
</gene>
<sequence length="210" mass="23416">MNIYRKYLYLLVGLFMFVALSKSTAYASADIILDYDKAGAISVIINSGEESIPGVDMRILYSSDLTIESIESAENYCDLGFNNEIEENSITLECFNDVDTKMNGAFATITYSAQSDNYYLYIDQNSLDIGDVTIGMVSDMNKPEADPEFISQDKNIAIQIVDFIKDYNIYIIAVTILLTLIGVLVALLKRKKGPSTNKEVDIIENQEQSS</sequence>
<dbReference type="Proteomes" id="UP000053904">
    <property type="component" value="Unassembled WGS sequence"/>
</dbReference>
<name>A0A117M012_9BACT</name>
<evidence type="ECO:0000313" key="2">
    <source>
        <dbReference type="EMBL" id="KUK76852.1"/>
    </source>
</evidence>
<proteinExistence type="predicted"/>
<accession>A0A117M012</accession>
<dbReference type="EMBL" id="LGGO01000095">
    <property type="protein sequence ID" value="KUK76852.1"/>
    <property type="molecule type" value="Genomic_DNA"/>
</dbReference>
<reference evidence="3" key="1">
    <citation type="journal article" date="2015" name="MBio">
        <title>Genome-Resolved Metagenomic Analysis Reveals Roles for Candidate Phyla and Other Microbial Community Members in Biogeochemical Transformations in Oil Reservoirs.</title>
        <authorList>
            <person name="Hu P."/>
            <person name="Tom L."/>
            <person name="Singh A."/>
            <person name="Thomas B.C."/>
            <person name="Baker B.J."/>
            <person name="Piceno Y.M."/>
            <person name="Andersen G.L."/>
            <person name="Banfield J.F."/>
        </authorList>
    </citation>
    <scope>NUCLEOTIDE SEQUENCE [LARGE SCALE GENOMIC DNA]</scope>
</reference>
<comment type="caution">
    <text evidence="2">The sequence shown here is derived from an EMBL/GenBank/DDBJ whole genome shotgun (WGS) entry which is preliminary data.</text>
</comment>
<feature type="transmembrane region" description="Helical" evidence="1">
    <location>
        <begin position="167"/>
        <end position="188"/>
    </location>
</feature>
<organism evidence="2 3">
    <name type="scientific">candidate division WS6 bacterium 34_10</name>
    <dbReference type="NCBI Taxonomy" id="1641389"/>
    <lineage>
        <taxon>Bacteria</taxon>
        <taxon>Candidatus Dojkabacteria</taxon>
    </lineage>
</organism>
<keyword evidence="1" id="KW-0812">Transmembrane</keyword>
<protein>
    <recommendedName>
        <fullName evidence="4">Cohesin domain-containing protein</fullName>
    </recommendedName>
</protein>
<keyword evidence="1" id="KW-0472">Membrane</keyword>
<keyword evidence="1" id="KW-1133">Transmembrane helix</keyword>
<evidence type="ECO:0000256" key="1">
    <source>
        <dbReference type="SAM" id="Phobius"/>
    </source>
</evidence>
<evidence type="ECO:0000313" key="3">
    <source>
        <dbReference type="Proteomes" id="UP000053904"/>
    </source>
</evidence>
<evidence type="ECO:0008006" key="4">
    <source>
        <dbReference type="Google" id="ProtNLM"/>
    </source>
</evidence>